<evidence type="ECO:0000313" key="1">
    <source>
        <dbReference type="EMBL" id="GFH53130.1"/>
    </source>
</evidence>
<keyword evidence="2" id="KW-1185">Reference proteome</keyword>
<gene>
    <name evidence="1" type="ORF">CTEN210_09606</name>
</gene>
<dbReference type="EMBL" id="BLLK01000046">
    <property type="protein sequence ID" value="GFH53130.1"/>
    <property type="molecule type" value="Genomic_DNA"/>
</dbReference>
<proteinExistence type="predicted"/>
<organism evidence="1 2">
    <name type="scientific">Chaetoceros tenuissimus</name>
    <dbReference type="NCBI Taxonomy" id="426638"/>
    <lineage>
        <taxon>Eukaryota</taxon>
        <taxon>Sar</taxon>
        <taxon>Stramenopiles</taxon>
        <taxon>Ochrophyta</taxon>
        <taxon>Bacillariophyta</taxon>
        <taxon>Coscinodiscophyceae</taxon>
        <taxon>Chaetocerotophycidae</taxon>
        <taxon>Chaetocerotales</taxon>
        <taxon>Chaetocerotaceae</taxon>
        <taxon>Chaetoceros</taxon>
    </lineage>
</organism>
<dbReference type="Proteomes" id="UP001054902">
    <property type="component" value="Unassembled WGS sequence"/>
</dbReference>
<sequence length="1442" mass="165176">MNVNESKQDEDVDMEEMDKEFPSPFAGLQQKLAKQVPTNILQVEVFRIAKDHRKDLFRFMLDFICKDYQNEYKESVRIYFTSWIVSIMIKNEEQEFLDTIMEIIPKSQKSKKLITSILNLLLLKVDKFRSKAMVQYFLQLIKNCLQFNHGESVDESVVQRIAFVLFVYIDTEKDTKNTKESIQILRKFYDDVSDDSLLNKLRPIHSSLLTDFVSKEGLWKAYLSILASTKPSDYSDMDMLMFVCIFQIDESSRKILQDVLKMDTDTEMNDSSSNYLYPMINRIIAKIDAFSSESYHREELEKAAINIGLFMLKSPLRYTNYPPWNLLNANDDYELPIQRVMERTRRYCLDLYPLLSPENQERLAQSLISGAHLYTWCKPDEYDFGVKKGVEEFSSFVSLEEELLEGFSPEIRATMKLGHTPNRQVPLDERHLQDVAISSMITFLDIVQVHSAKFGVNTILARLSINPTSLWCNNIIAVQTPSDVEIESYQHDIVETHCIALVRLLEVNESVNLKATVDPLSLVERLLLSFFSIIPSDKSDLIKKNYKIATGVILSRYLIQSNIISSEEKETIVDLITRIWIGTSSKMIYLNHLSAYCCLRFFCSLYEGNDLEQIFKESRTIIRRKISFVAQDFSLQLGEVYGRIKVFVISKLGVLKNKGHVDEIADRESCAIYSKHPSTMNLERKNDSTMMFDIASFLTKIESAMTSSSLVGWFQFLDHVMSTFLLLSSLKEGPLFTEIVFAGFEVPSLGSDHQLEYECRYRFVHGMRESAFISDEPFDFESLESEELMLMVKLYILSLSLCKAVLVHGYHLYQSQNDSAVHLECLKYQISKVYHINHKIHDLLGNMVEIDEDMQNDVLYLRKWLSMYFLNPNTFACKLLSDFLLWTLEDSLLQDANDELCRIISQMALSRRSEKCFCATYDRLNLAASIAEHIVNMDLNTSHIMEDANVKSICRTFISPAIQVCKTMDTQVLLFSLCRKIQKSEYYLNGTVLLQDPMILSKIIDRISTLMGFVTGILQLQLSRDSLDQTTMNGSMNTEKSSTPEYDLVRNIILSSDEILACHLLNVASCFQNLKLEAIKSLLKATWKVLTMQNHDYFPPDTLKIPSVVCRSISDLMQKDTLYSKSSLFKVISKFIKFICRHFIDVNEDSGCFYLLIGHWGFAMINDMIAQICSDLDSFMISLCLKLEDEEKKDSESHKRKKFRIDKEIPKGSAIDVTSTKNALELAWYLVIMTLSIANQRCQELHGKCMQKSLGDFCSALKLFHNAIAVFGRANEFPKATSQKQEVLSICVDILSMCKSLLERVSRDTELDNNTKKAYIEGMKLSCCDAISGFCDSDNLKTIKRLDAKLRTIKSQVEQMRAIIYSKEAVLGLIASSLMALPNNHVSTKPLGYQPLSKNLGIFDQDSNVKIDGNGDVVDSIQIQLSKSQSDDDSFGVDGDWG</sequence>
<accession>A0AAD3CY49</accession>
<evidence type="ECO:0000313" key="2">
    <source>
        <dbReference type="Proteomes" id="UP001054902"/>
    </source>
</evidence>
<name>A0AAD3CY49_9STRA</name>
<comment type="caution">
    <text evidence="1">The sequence shown here is derived from an EMBL/GenBank/DDBJ whole genome shotgun (WGS) entry which is preliminary data.</text>
</comment>
<reference evidence="1 2" key="1">
    <citation type="journal article" date="2021" name="Sci. Rep.">
        <title>The genome of the diatom Chaetoceros tenuissimus carries an ancient integrated fragment of an extant virus.</title>
        <authorList>
            <person name="Hongo Y."/>
            <person name="Kimura K."/>
            <person name="Takaki Y."/>
            <person name="Yoshida Y."/>
            <person name="Baba S."/>
            <person name="Kobayashi G."/>
            <person name="Nagasaki K."/>
            <person name="Hano T."/>
            <person name="Tomaru Y."/>
        </authorList>
    </citation>
    <scope>NUCLEOTIDE SEQUENCE [LARGE SCALE GENOMIC DNA]</scope>
    <source>
        <strain evidence="1 2">NIES-3715</strain>
    </source>
</reference>
<protein>
    <submittedName>
        <fullName evidence="1">Uncharacterized protein</fullName>
    </submittedName>
</protein>